<dbReference type="InterPro" id="IPR014756">
    <property type="entry name" value="Ig_E-set"/>
</dbReference>
<keyword evidence="3" id="KW-1185">Reference proteome</keyword>
<dbReference type="EMBL" id="CP071090">
    <property type="protein sequence ID" value="QSQ28146.1"/>
    <property type="molecule type" value="Genomic_DNA"/>
</dbReference>
<proteinExistence type="predicted"/>
<evidence type="ECO:0000313" key="2">
    <source>
        <dbReference type="EMBL" id="QSQ28146.1"/>
    </source>
</evidence>
<protein>
    <recommendedName>
        <fullName evidence="4">Collagen triple helix repeat protein</fullName>
    </recommendedName>
</protein>
<reference evidence="2 3" key="1">
    <citation type="submission" date="2021-02" db="EMBL/GenBank/DDBJ databases">
        <title>De Novo genome assembly of isolated myxobacteria.</title>
        <authorList>
            <person name="Stevens D.C."/>
        </authorList>
    </citation>
    <scope>NUCLEOTIDE SEQUENCE [LARGE SCALE GENOMIC DNA]</scope>
    <source>
        <strain evidence="3">SCPEA02</strain>
    </source>
</reference>
<evidence type="ECO:0000313" key="3">
    <source>
        <dbReference type="Proteomes" id="UP000662747"/>
    </source>
</evidence>
<dbReference type="PANTHER" id="PTHR24637">
    <property type="entry name" value="COLLAGEN"/>
    <property type="match status" value="1"/>
</dbReference>
<organism evidence="2 3">
    <name type="scientific">Pyxidicoccus parkwayensis</name>
    <dbReference type="NCBI Taxonomy" id="2813578"/>
    <lineage>
        <taxon>Bacteria</taxon>
        <taxon>Pseudomonadati</taxon>
        <taxon>Myxococcota</taxon>
        <taxon>Myxococcia</taxon>
        <taxon>Myxococcales</taxon>
        <taxon>Cystobacterineae</taxon>
        <taxon>Myxococcaceae</taxon>
        <taxon>Pyxidicoccus</taxon>
    </lineage>
</organism>
<dbReference type="PANTHER" id="PTHR24637:SF421">
    <property type="entry name" value="CUTICLE COLLAGEN DPY-2"/>
    <property type="match status" value="1"/>
</dbReference>
<accession>A0ABX7PCK3</accession>
<feature type="compositionally biased region" description="Low complexity" evidence="1">
    <location>
        <begin position="116"/>
        <end position="159"/>
    </location>
</feature>
<gene>
    <name evidence="2" type="ORF">JY651_18095</name>
</gene>
<dbReference type="SUPFAM" id="SSF81296">
    <property type="entry name" value="E set domains"/>
    <property type="match status" value="1"/>
</dbReference>
<evidence type="ECO:0008006" key="4">
    <source>
        <dbReference type="Google" id="ProtNLM"/>
    </source>
</evidence>
<sequence length="296" mass="28692">MPRTSNAQTPPLVVTSVTVSLENLQLTINGENFGNTAPGVGLAGRGLIVLSHSPTVVVALLPAAVAAVPGTYILSVTALDPEASGYDRFAVSIGTGGPAGPKGDAGPQGPPGPQGPAGAAGVAGPQGLVGPAGAPGAPGAPGAAGVAGPPGSMGPQGPQGLKGDRGPEGPQGPQGPPGPAAESTGRGNAVKSIAVENCSSGKNIYVVPTGKTFVITDIVAMTDFSRSGYARLVSGANGPIRAVVPMCAIGSTSGGPAVPCSSSFQGGIRFNSGEVIYAICEPFGSYTPLTVSGYEF</sequence>
<dbReference type="Proteomes" id="UP000662747">
    <property type="component" value="Chromosome"/>
</dbReference>
<name>A0ABX7PCK3_9BACT</name>
<dbReference type="InterPro" id="IPR008160">
    <property type="entry name" value="Collagen"/>
</dbReference>
<feature type="region of interest" description="Disordered" evidence="1">
    <location>
        <begin position="94"/>
        <end position="187"/>
    </location>
</feature>
<evidence type="ECO:0000256" key="1">
    <source>
        <dbReference type="SAM" id="MobiDB-lite"/>
    </source>
</evidence>
<dbReference type="Pfam" id="PF01391">
    <property type="entry name" value="Collagen"/>
    <property type="match status" value="1"/>
</dbReference>